<dbReference type="AlphaFoldDB" id="A0A0A8JYL7"/>
<dbReference type="GO" id="GO:0008276">
    <property type="term" value="F:protein methyltransferase activity"/>
    <property type="evidence" value="ECO:0007669"/>
    <property type="project" value="InterPro"/>
</dbReference>
<dbReference type="SUPFAM" id="SSF53335">
    <property type="entry name" value="S-adenosyl-L-methionine-dependent methyltransferases"/>
    <property type="match status" value="1"/>
</dbReference>
<comment type="pathway">
    <text evidence="1">Cofactor biosynthesis; adenosylcobalamin biosynthesis.</text>
</comment>
<dbReference type="InterPro" id="IPR029063">
    <property type="entry name" value="SAM-dependent_MTases_sf"/>
</dbReference>
<evidence type="ECO:0000256" key="5">
    <source>
        <dbReference type="ARBA" id="ARBA00022691"/>
    </source>
</evidence>
<dbReference type="InterPro" id="IPR014008">
    <property type="entry name" value="Cbl_synth_MTase_CbiT"/>
</dbReference>
<dbReference type="OrthoDB" id="9787825at2"/>
<sequence>MSAPSPFAAAPAPLQRWLSIVGIGEDGIDGLGRGAQDLIQSAEIVFGGVRHLALAAPLIRGEAKPWPSPFSLAPAEVVALRGRRVCVLASGDPFFYGVGATLAGHVAADETWVVPAPSAFSLAAARMGWPLQEATVVSVHGRALDRIRPHLHPGAKLLALTSDAEGPAALAQLLTETGFGPSRMTVLEALGGPSERVRGAVARDFGVADIAALNTVAIEVAAELGARVLSFTPGLDDDLFEHDGQITKREIRALTLSSLAPRHGQLLWDVGAGSGSIGIEWLLAHGSLRAIAIEADEARAARAARNAAAFGVPHLDVRQARAPEALADLPAPDAIFVGGGGSGDGVLDTCLEALKPSGRLVANAVTLETESELIARHAARGGTLTRLALARADAVGGKTGWRSAMPVTQWSWEKT</sequence>
<dbReference type="EMBL" id="AP014648">
    <property type="protein sequence ID" value="BAQ15868.1"/>
    <property type="molecule type" value="Genomic_DNA"/>
</dbReference>
<dbReference type="Pfam" id="PF00590">
    <property type="entry name" value="TP_methylase"/>
    <property type="match status" value="1"/>
</dbReference>
<reference evidence="7 8" key="1">
    <citation type="submission" date="2014-09" db="EMBL/GenBank/DDBJ databases">
        <title>Genome sequencing of Methyloceanibacter caenitepidi Gela4.</title>
        <authorList>
            <person name="Takeuchi M."/>
            <person name="Susumu S."/>
            <person name="Kamagata Y."/>
            <person name="Oshima K."/>
            <person name="Hattori M."/>
            <person name="Iwasaki W."/>
        </authorList>
    </citation>
    <scope>NUCLEOTIDE SEQUENCE [LARGE SCALE GENOMIC DNA]</scope>
    <source>
        <strain evidence="7 8">Gela4</strain>
    </source>
</reference>
<evidence type="ECO:0000313" key="8">
    <source>
        <dbReference type="Proteomes" id="UP000031643"/>
    </source>
</evidence>
<keyword evidence="2" id="KW-0169">Cobalamin biosynthesis</keyword>
<dbReference type="NCBIfam" id="TIGR02469">
    <property type="entry name" value="CbiT"/>
    <property type="match status" value="1"/>
</dbReference>
<dbReference type="PANTHER" id="PTHR43182:SF1">
    <property type="entry name" value="COBALT-PRECORRIN-7 C(5)-METHYLTRANSFERASE"/>
    <property type="match status" value="1"/>
</dbReference>
<dbReference type="GO" id="GO:0032259">
    <property type="term" value="P:methylation"/>
    <property type="evidence" value="ECO:0007669"/>
    <property type="project" value="UniProtKB-KW"/>
</dbReference>
<gene>
    <name evidence="7" type="ORF">GL4_0400</name>
</gene>
<dbReference type="PIRSF" id="PIRSF036428">
    <property type="entry name" value="CobL"/>
    <property type="match status" value="1"/>
</dbReference>
<dbReference type="InterPro" id="IPR012818">
    <property type="entry name" value="CbiE"/>
</dbReference>
<evidence type="ECO:0000256" key="3">
    <source>
        <dbReference type="ARBA" id="ARBA00022603"/>
    </source>
</evidence>
<dbReference type="CDD" id="cd02440">
    <property type="entry name" value="AdoMet_MTases"/>
    <property type="match status" value="1"/>
</dbReference>
<evidence type="ECO:0000256" key="1">
    <source>
        <dbReference type="ARBA" id="ARBA00004953"/>
    </source>
</evidence>
<evidence type="ECO:0000259" key="6">
    <source>
        <dbReference type="Pfam" id="PF00590"/>
    </source>
</evidence>
<keyword evidence="5" id="KW-0949">S-adenosyl-L-methionine</keyword>
<dbReference type="HOGENOM" id="CLU_031955_0_0_5"/>
<keyword evidence="4 7" id="KW-0808">Transferase</keyword>
<dbReference type="NCBIfam" id="TIGR02467">
    <property type="entry name" value="CbiE"/>
    <property type="match status" value="1"/>
</dbReference>
<name>A0A0A8JYL7_9HYPH</name>
<dbReference type="Gene3D" id="3.40.1010.10">
    <property type="entry name" value="Cobalt-precorrin-4 Transmethylase, Domain 1"/>
    <property type="match status" value="1"/>
</dbReference>
<dbReference type="Proteomes" id="UP000031643">
    <property type="component" value="Chromosome"/>
</dbReference>
<dbReference type="Gene3D" id="3.30.950.10">
    <property type="entry name" value="Methyltransferase, Cobalt-precorrin-4 Transmethylase, Domain 2"/>
    <property type="match status" value="1"/>
</dbReference>
<dbReference type="InterPro" id="IPR035996">
    <property type="entry name" value="4pyrrol_Methylase_sf"/>
</dbReference>
<keyword evidence="8" id="KW-1185">Reference proteome</keyword>
<dbReference type="InterPro" id="IPR014776">
    <property type="entry name" value="4pyrrole_Mease_sub2"/>
</dbReference>
<dbReference type="RefSeq" id="WP_045363965.1">
    <property type="nucleotide sequence ID" value="NZ_AP014648.1"/>
</dbReference>
<protein>
    <submittedName>
        <fullName evidence="7">Cobalt-precorrin-6y C5-methyltransferase</fullName>
    </submittedName>
</protein>
<accession>A0A0A8JYL7</accession>
<evidence type="ECO:0000313" key="7">
    <source>
        <dbReference type="EMBL" id="BAQ15868.1"/>
    </source>
</evidence>
<evidence type="ECO:0000256" key="4">
    <source>
        <dbReference type="ARBA" id="ARBA00022679"/>
    </source>
</evidence>
<dbReference type="InterPro" id="IPR050714">
    <property type="entry name" value="Cobalamin_biosynth_MTase"/>
</dbReference>
<dbReference type="CDD" id="cd11644">
    <property type="entry name" value="Precorrin-6Y-MT"/>
    <property type="match status" value="1"/>
</dbReference>
<dbReference type="UniPathway" id="UPA00148"/>
<dbReference type="GO" id="GO:0009236">
    <property type="term" value="P:cobalamin biosynthetic process"/>
    <property type="evidence" value="ECO:0007669"/>
    <property type="project" value="UniProtKB-UniPathway"/>
</dbReference>
<organism evidence="7 8">
    <name type="scientific">Methyloceanibacter caenitepidi</name>
    <dbReference type="NCBI Taxonomy" id="1384459"/>
    <lineage>
        <taxon>Bacteria</taxon>
        <taxon>Pseudomonadati</taxon>
        <taxon>Pseudomonadota</taxon>
        <taxon>Alphaproteobacteria</taxon>
        <taxon>Hyphomicrobiales</taxon>
        <taxon>Hyphomicrobiaceae</taxon>
        <taxon>Methyloceanibacter</taxon>
    </lineage>
</organism>
<dbReference type="InterPro" id="IPR014777">
    <property type="entry name" value="4pyrrole_Mease_sub1"/>
</dbReference>
<dbReference type="STRING" id="1384459.GL4_0400"/>
<dbReference type="SUPFAM" id="SSF53790">
    <property type="entry name" value="Tetrapyrrole methylase"/>
    <property type="match status" value="1"/>
</dbReference>
<dbReference type="KEGG" id="mcg:GL4_0400"/>
<feature type="domain" description="Tetrapyrrole methylase" evidence="6">
    <location>
        <begin position="18"/>
        <end position="198"/>
    </location>
</feature>
<dbReference type="Gene3D" id="3.40.50.150">
    <property type="entry name" value="Vaccinia Virus protein VP39"/>
    <property type="match status" value="1"/>
</dbReference>
<dbReference type="InterPro" id="IPR006365">
    <property type="entry name" value="Cbl_synth_CobL"/>
</dbReference>
<dbReference type="PANTHER" id="PTHR43182">
    <property type="entry name" value="COBALT-PRECORRIN-6B C(15)-METHYLTRANSFERASE (DECARBOXYLATING)"/>
    <property type="match status" value="1"/>
</dbReference>
<proteinExistence type="predicted"/>
<dbReference type="InterPro" id="IPR000878">
    <property type="entry name" value="4pyrrol_Mease"/>
</dbReference>
<keyword evidence="3 7" id="KW-0489">Methyltransferase</keyword>
<evidence type="ECO:0000256" key="2">
    <source>
        <dbReference type="ARBA" id="ARBA00022573"/>
    </source>
</evidence>